<dbReference type="InterPro" id="IPR011333">
    <property type="entry name" value="SKP1/BTB/POZ_sf"/>
</dbReference>
<evidence type="ECO:0000313" key="6">
    <source>
        <dbReference type="Proteomes" id="UP000002630"/>
    </source>
</evidence>
<dbReference type="Gene3D" id="3.30.710.10">
    <property type="entry name" value="Potassium Channel Kv1.1, Chain A"/>
    <property type="match status" value="1"/>
</dbReference>
<name>D7FNF7_ECTSI</name>
<dbReference type="PANTHER" id="PTHR45632:SF3">
    <property type="entry name" value="KELCH-LIKE PROTEIN 32"/>
    <property type="match status" value="1"/>
</dbReference>
<evidence type="ECO:0000256" key="1">
    <source>
        <dbReference type="ARBA" id="ARBA00022441"/>
    </source>
</evidence>
<dbReference type="Pfam" id="PF00651">
    <property type="entry name" value="BTB"/>
    <property type="match status" value="1"/>
</dbReference>
<evidence type="ECO:0000259" key="4">
    <source>
        <dbReference type="PROSITE" id="PS50097"/>
    </source>
</evidence>
<evidence type="ECO:0000256" key="2">
    <source>
        <dbReference type="ARBA" id="ARBA00022737"/>
    </source>
</evidence>
<keyword evidence="2" id="KW-0677">Repeat</keyword>
<feature type="compositionally biased region" description="Gly residues" evidence="3">
    <location>
        <begin position="411"/>
        <end position="421"/>
    </location>
</feature>
<dbReference type="InterPro" id="IPR011705">
    <property type="entry name" value="BACK"/>
</dbReference>
<dbReference type="STRING" id="2880.D7FNF7"/>
<dbReference type="CDD" id="cd18186">
    <property type="entry name" value="BTB_POZ_ZBTB_KLHL-like"/>
    <property type="match status" value="1"/>
</dbReference>
<feature type="compositionally biased region" description="Low complexity" evidence="3">
    <location>
        <begin position="496"/>
        <end position="505"/>
    </location>
</feature>
<gene>
    <name evidence="5" type="ORF">Esi_0018_0018</name>
</gene>
<dbReference type="EMBL" id="FN648291">
    <property type="protein sequence ID" value="CBJ25968.1"/>
    <property type="molecule type" value="Genomic_DNA"/>
</dbReference>
<dbReference type="Pfam" id="PF07707">
    <property type="entry name" value="BACK"/>
    <property type="match status" value="1"/>
</dbReference>
<evidence type="ECO:0000313" key="5">
    <source>
        <dbReference type="EMBL" id="CBJ25968.1"/>
    </source>
</evidence>
<dbReference type="AlphaFoldDB" id="D7FNF7"/>
<keyword evidence="6" id="KW-1185">Reference proteome</keyword>
<dbReference type="InParanoid" id="D7FNF7"/>
<proteinExistence type="predicted"/>
<dbReference type="InterPro" id="IPR000210">
    <property type="entry name" value="BTB/POZ_dom"/>
</dbReference>
<protein>
    <submittedName>
        <fullName evidence="5">Similar to Kelch-like 2, Mayven (Drosophila), partial</fullName>
    </submittedName>
</protein>
<dbReference type="SMART" id="SM00225">
    <property type="entry name" value="BTB"/>
    <property type="match status" value="1"/>
</dbReference>
<reference evidence="5 6" key="1">
    <citation type="journal article" date="2010" name="Nature">
        <title>The Ectocarpus genome and the independent evolution of multicellularity in brown algae.</title>
        <authorList>
            <person name="Cock J.M."/>
            <person name="Sterck L."/>
            <person name="Rouze P."/>
            <person name="Scornet D."/>
            <person name="Allen A.E."/>
            <person name="Amoutzias G."/>
            <person name="Anthouard V."/>
            <person name="Artiguenave F."/>
            <person name="Aury J.M."/>
            <person name="Badger J.H."/>
            <person name="Beszteri B."/>
            <person name="Billiau K."/>
            <person name="Bonnet E."/>
            <person name="Bothwell J.H."/>
            <person name="Bowler C."/>
            <person name="Boyen C."/>
            <person name="Brownlee C."/>
            <person name="Carrano C.J."/>
            <person name="Charrier B."/>
            <person name="Cho G.Y."/>
            <person name="Coelho S.M."/>
            <person name="Collen J."/>
            <person name="Corre E."/>
            <person name="Da Silva C."/>
            <person name="Delage L."/>
            <person name="Delaroque N."/>
            <person name="Dittami S.M."/>
            <person name="Doulbeau S."/>
            <person name="Elias M."/>
            <person name="Farnham G."/>
            <person name="Gachon C.M."/>
            <person name="Gschloessl B."/>
            <person name="Heesch S."/>
            <person name="Jabbari K."/>
            <person name="Jubin C."/>
            <person name="Kawai H."/>
            <person name="Kimura K."/>
            <person name="Kloareg B."/>
            <person name="Kupper F.C."/>
            <person name="Lang D."/>
            <person name="Le Bail A."/>
            <person name="Leblanc C."/>
            <person name="Lerouge P."/>
            <person name="Lohr M."/>
            <person name="Lopez P.J."/>
            <person name="Martens C."/>
            <person name="Maumus F."/>
            <person name="Michel G."/>
            <person name="Miranda-Saavedra D."/>
            <person name="Morales J."/>
            <person name="Moreau H."/>
            <person name="Motomura T."/>
            <person name="Nagasato C."/>
            <person name="Napoli C.A."/>
            <person name="Nelson D.R."/>
            <person name="Nyvall-Collen P."/>
            <person name="Peters A.F."/>
            <person name="Pommier C."/>
            <person name="Potin P."/>
            <person name="Poulain J."/>
            <person name="Quesneville H."/>
            <person name="Read B."/>
            <person name="Rensing S.A."/>
            <person name="Ritter A."/>
            <person name="Rousvoal S."/>
            <person name="Samanta M."/>
            <person name="Samson G."/>
            <person name="Schroeder D.C."/>
            <person name="Segurens B."/>
            <person name="Strittmatter M."/>
            <person name="Tonon T."/>
            <person name="Tregear J.W."/>
            <person name="Valentin K."/>
            <person name="von Dassow P."/>
            <person name="Yamagishi T."/>
            <person name="Van de Peer Y."/>
            <person name="Wincker P."/>
        </authorList>
    </citation>
    <scope>NUCLEOTIDE SEQUENCE [LARGE SCALE GENOMIC DNA]</scope>
    <source>
        <strain evidence="6">Ec32 / CCAP1310/4</strain>
    </source>
</reference>
<feature type="compositionally biased region" description="Low complexity" evidence="3">
    <location>
        <begin position="397"/>
        <end position="410"/>
    </location>
</feature>
<dbReference type="SMART" id="SM00875">
    <property type="entry name" value="BACK"/>
    <property type="match status" value="1"/>
</dbReference>
<dbReference type="eggNOG" id="KOG4441">
    <property type="taxonomic scope" value="Eukaryota"/>
</dbReference>
<dbReference type="PROSITE" id="PS50097">
    <property type="entry name" value="BTB"/>
    <property type="match status" value="1"/>
</dbReference>
<feature type="domain" description="BTB" evidence="4">
    <location>
        <begin position="157"/>
        <end position="224"/>
    </location>
</feature>
<evidence type="ECO:0000256" key="3">
    <source>
        <dbReference type="SAM" id="MobiDB-lite"/>
    </source>
</evidence>
<dbReference type="PANTHER" id="PTHR45632">
    <property type="entry name" value="LD33804P"/>
    <property type="match status" value="1"/>
</dbReference>
<dbReference type="Proteomes" id="UP000002630">
    <property type="component" value="Linkage Group LG02"/>
</dbReference>
<sequence>MLLPAPAADVVRLALQRRNGGDCLRILVVLACLASCRRGRAALSLAVCKVTSPVSFLLYCIGLSRRRDRNNGTLLCGNDNGDTNAGQRPRGRIGGWRGAFRRGIPSCESGAGGELFDQQGGGALASRSALREATLGARGRRAAFERFGELRRVGACCDVTLAVGGKHFKAHKCVLAAQSSPLRAMFEGSFKEGSEDVIALLDVEPSSFSLLLDFFYDRRVEVTDENVEALLDLSARYGVSLLRRHCCAFLAGSASPATACSLLSVADRYDCHRLRRVILAYTLERFPTTCRDSSSDGFRHLSAALVVEVLKDDRLAAGQEGELAVFWAAISWLEAEQSRRRNADEVLSHVRFGLVSAKALADAVEAHPLMQSAAGKAFVHGAYRYQALPPESRDDLASSMAARARPRTAAGGDGGGGGGYRTGRSSSAALKPDHGDGVGDFSGWLRADGFGDDQGDSSGCSSCEGQGGGGGENESEGEGDPPVPGGEGSWHGNSNGAAAAAAAADGGIGDGMRSAPVSGSAEEIGAGREESASGESRVGSESRPRKLHMTDGSPIRRLWGAGTRMYV</sequence>
<dbReference type="SUPFAM" id="SSF54695">
    <property type="entry name" value="POZ domain"/>
    <property type="match status" value="1"/>
</dbReference>
<feature type="region of interest" description="Disordered" evidence="3">
    <location>
        <begin position="394"/>
        <end position="567"/>
    </location>
</feature>
<keyword evidence="1" id="KW-0880">Kelch repeat</keyword>
<organism evidence="5 6">
    <name type="scientific">Ectocarpus siliculosus</name>
    <name type="common">Brown alga</name>
    <name type="synonym">Conferva siliculosa</name>
    <dbReference type="NCBI Taxonomy" id="2880"/>
    <lineage>
        <taxon>Eukaryota</taxon>
        <taxon>Sar</taxon>
        <taxon>Stramenopiles</taxon>
        <taxon>Ochrophyta</taxon>
        <taxon>PX clade</taxon>
        <taxon>Phaeophyceae</taxon>
        <taxon>Ectocarpales</taxon>
        <taxon>Ectocarpaceae</taxon>
        <taxon>Ectocarpus</taxon>
    </lineage>
</organism>
<dbReference type="EMBL" id="FN649727">
    <property type="protein sequence ID" value="CBJ25968.1"/>
    <property type="molecule type" value="Genomic_DNA"/>
</dbReference>
<dbReference type="OrthoDB" id="19132at2759"/>
<accession>D7FNF7</accession>
<dbReference type="Gene3D" id="1.25.40.420">
    <property type="match status" value="1"/>
</dbReference>